<sequence length="350" mass="37654">MKTLVCDTEESVFSLEEIPEPEIGKNPYRPEDVIIEVKFCGICGTEVNLWKEGFPKGALRVRKVGLGHEVAGVVLAAGEKVRGIDKGDRVVSEVSFNSCGKCSLCTSGKNNLCKHASAFMLHQGGFSKLLPLPGKNIHKIPSSVTLEEASLCQPLALAVNAVEIRGRLKAGESIAIFGPGPIGLCMVQLARLSGAWPVIVIGLKADKKRLEAAKALGADYCINTDEEDLLEKIDDITVKQGIDLVIEIAGSGKAVTQALDIVKPCGRVVLTGAGYLPIEIDTVKKIMLRQIDLLGCRGDPTISWIKALQILGTGKLNLRPIITDILPLGRWEEGFRFASSKNSLKVLLQP</sequence>
<protein>
    <recommendedName>
        <fullName evidence="5">Enoyl reductase (ER) domain-containing protein</fullName>
    </recommendedName>
</protein>
<dbReference type="SUPFAM" id="SSF50129">
    <property type="entry name" value="GroES-like"/>
    <property type="match status" value="1"/>
</dbReference>
<dbReference type="InterPro" id="IPR011032">
    <property type="entry name" value="GroES-like_sf"/>
</dbReference>
<dbReference type="PANTHER" id="PTHR43401:SF2">
    <property type="entry name" value="L-THREONINE 3-DEHYDROGENASE"/>
    <property type="match status" value="1"/>
</dbReference>
<reference evidence="6 7" key="1">
    <citation type="journal article" date="2016" name="Nat. Commun.">
        <title>Thousands of microbial genomes shed light on interconnected biogeochemical processes in an aquifer system.</title>
        <authorList>
            <person name="Anantharaman K."/>
            <person name="Brown C.T."/>
            <person name="Hug L.A."/>
            <person name="Sharon I."/>
            <person name="Castelle C.J."/>
            <person name="Probst A.J."/>
            <person name="Thomas B.C."/>
            <person name="Singh A."/>
            <person name="Wilkins M.J."/>
            <person name="Karaoz U."/>
            <person name="Brodie E.L."/>
            <person name="Williams K.H."/>
            <person name="Hubbard S.S."/>
            <person name="Banfield J.F."/>
        </authorList>
    </citation>
    <scope>NUCLEOTIDE SEQUENCE [LARGE SCALE GENOMIC DNA]</scope>
</reference>
<dbReference type="InterPro" id="IPR050129">
    <property type="entry name" value="Zn_alcohol_dh"/>
</dbReference>
<dbReference type="Gene3D" id="3.40.50.720">
    <property type="entry name" value="NAD(P)-binding Rossmann-like Domain"/>
    <property type="match status" value="1"/>
</dbReference>
<evidence type="ECO:0000313" key="6">
    <source>
        <dbReference type="EMBL" id="OGL46497.1"/>
    </source>
</evidence>
<comment type="similarity">
    <text evidence="4">Belongs to the zinc-containing alcohol dehydrogenase family.</text>
</comment>
<dbReference type="InterPro" id="IPR020843">
    <property type="entry name" value="ER"/>
</dbReference>
<dbReference type="GO" id="GO:0008270">
    <property type="term" value="F:zinc ion binding"/>
    <property type="evidence" value="ECO:0007669"/>
    <property type="project" value="InterPro"/>
</dbReference>
<comment type="caution">
    <text evidence="6">The sequence shown here is derived from an EMBL/GenBank/DDBJ whole genome shotgun (WGS) entry which is preliminary data.</text>
</comment>
<dbReference type="PANTHER" id="PTHR43401">
    <property type="entry name" value="L-THREONINE 3-DEHYDROGENASE"/>
    <property type="match status" value="1"/>
</dbReference>
<proteinExistence type="inferred from homology"/>
<keyword evidence="3" id="KW-0560">Oxidoreductase</keyword>
<dbReference type="GO" id="GO:0016491">
    <property type="term" value="F:oxidoreductase activity"/>
    <property type="evidence" value="ECO:0007669"/>
    <property type="project" value="UniProtKB-KW"/>
</dbReference>
<evidence type="ECO:0000313" key="7">
    <source>
        <dbReference type="Proteomes" id="UP000178435"/>
    </source>
</evidence>
<dbReference type="SUPFAM" id="SSF51735">
    <property type="entry name" value="NAD(P)-binding Rossmann-fold domains"/>
    <property type="match status" value="1"/>
</dbReference>
<dbReference type="Proteomes" id="UP000178435">
    <property type="component" value="Unassembled WGS sequence"/>
</dbReference>
<evidence type="ECO:0000256" key="2">
    <source>
        <dbReference type="ARBA" id="ARBA00022833"/>
    </source>
</evidence>
<dbReference type="InterPro" id="IPR036291">
    <property type="entry name" value="NAD(P)-bd_dom_sf"/>
</dbReference>
<dbReference type="Gene3D" id="3.90.180.10">
    <property type="entry name" value="Medium-chain alcohol dehydrogenases, catalytic domain"/>
    <property type="match status" value="1"/>
</dbReference>
<dbReference type="PROSITE" id="PS00059">
    <property type="entry name" value="ADH_ZINC"/>
    <property type="match status" value="1"/>
</dbReference>
<dbReference type="InterPro" id="IPR013149">
    <property type="entry name" value="ADH-like_C"/>
</dbReference>
<evidence type="ECO:0000256" key="1">
    <source>
        <dbReference type="ARBA" id="ARBA00022723"/>
    </source>
</evidence>
<evidence type="ECO:0000256" key="3">
    <source>
        <dbReference type="ARBA" id="ARBA00023002"/>
    </source>
</evidence>
<keyword evidence="1 4" id="KW-0479">Metal-binding</keyword>
<feature type="domain" description="Enoyl reductase (ER)" evidence="5">
    <location>
        <begin position="11"/>
        <end position="348"/>
    </location>
</feature>
<dbReference type="AlphaFoldDB" id="A0A1F7S067"/>
<accession>A0A1F7S067</accession>
<dbReference type="SMART" id="SM00829">
    <property type="entry name" value="PKS_ER"/>
    <property type="match status" value="1"/>
</dbReference>
<dbReference type="Pfam" id="PF00107">
    <property type="entry name" value="ADH_zinc_N"/>
    <property type="match status" value="1"/>
</dbReference>
<evidence type="ECO:0000259" key="5">
    <source>
        <dbReference type="SMART" id="SM00829"/>
    </source>
</evidence>
<evidence type="ECO:0000256" key="4">
    <source>
        <dbReference type="RuleBase" id="RU361277"/>
    </source>
</evidence>
<organism evidence="6 7">
    <name type="scientific">Candidatus Schekmanbacteria bacterium RBG_16_38_11</name>
    <dbReference type="NCBI Taxonomy" id="1817880"/>
    <lineage>
        <taxon>Bacteria</taxon>
        <taxon>Candidatus Schekmaniibacteriota</taxon>
    </lineage>
</organism>
<dbReference type="Pfam" id="PF08240">
    <property type="entry name" value="ADH_N"/>
    <property type="match status" value="1"/>
</dbReference>
<comment type="cofactor">
    <cofactor evidence="4">
        <name>Zn(2+)</name>
        <dbReference type="ChEBI" id="CHEBI:29105"/>
    </cofactor>
</comment>
<gene>
    <name evidence="6" type="ORF">A2149_07400</name>
</gene>
<name>A0A1F7S067_9BACT</name>
<dbReference type="EMBL" id="MGDF01000045">
    <property type="protein sequence ID" value="OGL46497.1"/>
    <property type="molecule type" value="Genomic_DNA"/>
</dbReference>
<dbReference type="InterPro" id="IPR002328">
    <property type="entry name" value="ADH_Zn_CS"/>
</dbReference>
<keyword evidence="2 4" id="KW-0862">Zinc</keyword>
<dbReference type="InterPro" id="IPR013154">
    <property type="entry name" value="ADH-like_N"/>
</dbReference>